<dbReference type="EMBL" id="PZQS01000001">
    <property type="protein sequence ID" value="PVD38524.1"/>
    <property type="molecule type" value="Genomic_DNA"/>
</dbReference>
<gene>
    <name evidence="2" type="ORF">C0Q70_01140</name>
</gene>
<evidence type="ECO:0000256" key="1">
    <source>
        <dbReference type="RuleBase" id="RU003860"/>
    </source>
</evidence>
<reference evidence="2 3" key="1">
    <citation type="submission" date="2018-04" db="EMBL/GenBank/DDBJ databases">
        <title>The genome of golden apple snail Pomacea canaliculata provides insight into stress tolerance and invasive adaptation.</title>
        <authorList>
            <person name="Liu C."/>
            <person name="Liu B."/>
            <person name="Ren Y."/>
            <person name="Zhang Y."/>
            <person name="Wang H."/>
            <person name="Li S."/>
            <person name="Jiang F."/>
            <person name="Yin L."/>
            <person name="Zhang G."/>
            <person name="Qian W."/>
            <person name="Fan W."/>
        </authorList>
    </citation>
    <scope>NUCLEOTIDE SEQUENCE [LARGE SCALE GENOMIC DNA]</scope>
    <source>
        <strain evidence="2">SZHN2017</strain>
        <tissue evidence="2">Muscle</tissue>
    </source>
</reference>
<dbReference type="Proteomes" id="UP000245119">
    <property type="component" value="Linkage Group LG1"/>
</dbReference>
<dbReference type="PIRSF" id="PIRSF003113">
    <property type="entry name" value="BolA"/>
    <property type="match status" value="1"/>
</dbReference>
<organism evidence="2 3">
    <name type="scientific">Pomacea canaliculata</name>
    <name type="common">Golden apple snail</name>
    <dbReference type="NCBI Taxonomy" id="400727"/>
    <lineage>
        <taxon>Eukaryota</taxon>
        <taxon>Metazoa</taxon>
        <taxon>Spiralia</taxon>
        <taxon>Lophotrochozoa</taxon>
        <taxon>Mollusca</taxon>
        <taxon>Gastropoda</taxon>
        <taxon>Caenogastropoda</taxon>
        <taxon>Architaenioglossa</taxon>
        <taxon>Ampullarioidea</taxon>
        <taxon>Ampullariidae</taxon>
        <taxon>Pomacea</taxon>
    </lineage>
</organism>
<dbReference type="GO" id="GO:0005634">
    <property type="term" value="C:nucleus"/>
    <property type="evidence" value="ECO:0007669"/>
    <property type="project" value="TreeGrafter"/>
</dbReference>
<dbReference type="GO" id="GO:0006879">
    <property type="term" value="P:intracellular iron ion homeostasis"/>
    <property type="evidence" value="ECO:0007669"/>
    <property type="project" value="InterPro"/>
</dbReference>
<dbReference type="InterPro" id="IPR002634">
    <property type="entry name" value="BolA"/>
</dbReference>
<dbReference type="GO" id="GO:0051537">
    <property type="term" value="F:2 iron, 2 sulfur cluster binding"/>
    <property type="evidence" value="ECO:0007669"/>
    <property type="project" value="InterPro"/>
</dbReference>
<dbReference type="Pfam" id="PF01722">
    <property type="entry name" value="BolA"/>
    <property type="match status" value="1"/>
</dbReference>
<proteinExistence type="inferred from homology"/>
<dbReference type="OrthoDB" id="4983at2759"/>
<dbReference type="STRING" id="400727.A0A2T7PYM8"/>
<dbReference type="Gene3D" id="3.10.20.90">
    <property type="entry name" value="Phosphatidylinositol 3-kinase Catalytic Subunit, Chain A, domain 1"/>
    <property type="match status" value="1"/>
</dbReference>
<protein>
    <recommendedName>
        <fullName evidence="4">BolA-like protein 2</fullName>
    </recommendedName>
</protein>
<keyword evidence="3" id="KW-1185">Reference proteome</keyword>
<accession>A0A2T7PYM8</accession>
<dbReference type="GO" id="GO:0005829">
    <property type="term" value="C:cytosol"/>
    <property type="evidence" value="ECO:0007669"/>
    <property type="project" value="TreeGrafter"/>
</dbReference>
<evidence type="ECO:0000313" key="2">
    <source>
        <dbReference type="EMBL" id="PVD38524.1"/>
    </source>
</evidence>
<comment type="similarity">
    <text evidence="1">Belongs to the BolA/IbaG family.</text>
</comment>
<sequence>MGVSKDVIEEKLKENLEATHIEVEDMSDGCGAKFQVLVVSPKFRDVKPAIKRHRLVHAALEDEMKKIHAIQLKTLAPEEWEEQKQS</sequence>
<dbReference type="PANTHER" id="PTHR12735:SF27">
    <property type="entry name" value="BOLA-LIKE PROTEIN 2"/>
    <property type="match status" value="1"/>
</dbReference>
<dbReference type="InterPro" id="IPR045115">
    <property type="entry name" value="BOL2"/>
</dbReference>
<dbReference type="GO" id="GO:0051604">
    <property type="term" value="P:protein maturation"/>
    <property type="evidence" value="ECO:0007669"/>
    <property type="project" value="InterPro"/>
</dbReference>
<evidence type="ECO:0000313" key="3">
    <source>
        <dbReference type="Proteomes" id="UP000245119"/>
    </source>
</evidence>
<dbReference type="PANTHER" id="PTHR12735">
    <property type="entry name" value="BOLA-LIKE PROTEIN-RELATED"/>
    <property type="match status" value="1"/>
</dbReference>
<evidence type="ECO:0008006" key="4">
    <source>
        <dbReference type="Google" id="ProtNLM"/>
    </source>
</evidence>
<dbReference type="OMA" id="PRHKLYK"/>
<comment type="caution">
    <text evidence="2">The sequence shown here is derived from an EMBL/GenBank/DDBJ whole genome shotgun (WGS) entry which is preliminary data.</text>
</comment>
<name>A0A2T7PYM8_POMCA</name>
<dbReference type="AlphaFoldDB" id="A0A2T7PYM8"/>
<dbReference type="InterPro" id="IPR036065">
    <property type="entry name" value="BolA-like_sf"/>
</dbReference>
<dbReference type="SUPFAM" id="SSF82657">
    <property type="entry name" value="BolA-like"/>
    <property type="match status" value="1"/>
</dbReference>